<accession>A0A512DCJ5</accession>
<comment type="caution">
    <text evidence="1">The sequence shown here is derived from an EMBL/GenBank/DDBJ whole genome shotgun (WGS) entry which is preliminary data.</text>
</comment>
<protein>
    <recommendedName>
        <fullName evidence="3">MucB/RseB N-terminal domain-containing protein</fullName>
    </recommendedName>
</protein>
<evidence type="ECO:0000313" key="1">
    <source>
        <dbReference type="EMBL" id="GEO34204.1"/>
    </source>
</evidence>
<dbReference type="RefSeq" id="WP_146903358.1">
    <property type="nucleotide sequence ID" value="NZ_BAAARM010000003.1"/>
</dbReference>
<dbReference type="Proteomes" id="UP000321181">
    <property type="component" value="Unassembled WGS sequence"/>
</dbReference>
<sequence length="390" mass="39257">MTTLTRPGLRWAVPTGVAALVLGGAVAGPALSASAEVELPERSAAQLLTDLQTADVDAFSGTVRHHADLGLPVLPGGMGGGEHSTDLSALLDGTTELRVWAAGHKGRVSLEGRLGEYGIVTDGADLWTWSSDENAATHVALPDHDGDPAWSREVPPVTPEQVTQAVLDALEPTTTVTSGPNDTVAGRAAYELVLEPATSGSLIGSVRIAVDAAEHVPTRVQVLPAGSSVPALEVAFTELSFATPADDVFAFTPAPGVSVEEHSLEGHTRAGHDGAGEHGLPGAAPADGAFPGAAAGDRVAVVGEGWSAVVVSALPDGADLTDLLGAEGAGRDAGAFLQALPRVEGSWGSGRLLTSRLVSALLTDDGRLLVGAVDRATLESAAGDPAAALG</sequence>
<dbReference type="AlphaFoldDB" id="A0A512DCJ5"/>
<dbReference type="OrthoDB" id="4822274at2"/>
<evidence type="ECO:0000313" key="2">
    <source>
        <dbReference type="Proteomes" id="UP000321181"/>
    </source>
</evidence>
<gene>
    <name evidence="1" type="ORF">CAE01nite_19290</name>
</gene>
<dbReference type="PANTHER" id="PTHR37507">
    <property type="entry name" value="SPORULATION PROTEIN YDCC"/>
    <property type="match status" value="1"/>
</dbReference>
<evidence type="ECO:0008006" key="3">
    <source>
        <dbReference type="Google" id="ProtNLM"/>
    </source>
</evidence>
<dbReference type="Gene3D" id="2.50.20.10">
    <property type="entry name" value="Lipoprotein localisation LolA/LolB/LppX"/>
    <property type="match status" value="1"/>
</dbReference>
<proteinExistence type="predicted"/>
<reference evidence="1 2" key="1">
    <citation type="submission" date="2019-07" db="EMBL/GenBank/DDBJ databases">
        <title>Whole genome shotgun sequence of Cellulomonas aerilata NBRC 106308.</title>
        <authorList>
            <person name="Hosoyama A."/>
            <person name="Uohara A."/>
            <person name="Ohji S."/>
            <person name="Ichikawa N."/>
        </authorList>
    </citation>
    <scope>NUCLEOTIDE SEQUENCE [LARGE SCALE GENOMIC DNA]</scope>
    <source>
        <strain evidence="1 2">NBRC 106308</strain>
    </source>
</reference>
<organism evidence="1 2">
    <name type="scientific">Cellulomonas aerilata</name>
    <dbReference type="NCBI Taxonomy" id="515326"/>
    <lineage>
        <taxon>Bacteria</taxon>
        <taxon>Bacillati</taxon>
        <taxon>Actinomycetota</taxon>
        <taxon>Actinomycetes</taxon>
        <taxon>Micrococcales</taxon>
        <taxon>Cellulomonadaceae</taxon>
        <taxon>Cellulomonas</taxon>
    </lineage>
</organism>
<name>A0A512DCJ5_9CELL</name>
<dbReference type="InterPro" id="IPR052944">
    <property type="entry name" value="Sporulation_related"/>
</dbReference>
<dbReference type="PANTHER" id="PTHR37507:SF2">
    <property type="entry name" value="SPORULATION PROTEIN YDCC"/>
    <property type="match status" value="1"/>
</dbReference>
<keyword evidence="2" id="KW-1185">Reference proteome</keyword>
<dbReference type="InterPro" id="IPR029046">
    <property type="entry name" value="LolA/LolB/LppX"/>
</dbReference>
<dbReference type="EMBL" id="BJYY01000013">
    <property type="protein sequence ID" value="GEO34204.1"/>
    <property type="molecule type" value="Genomic_DNA"/>
</dbReference>
<dbReference type="SUPFAM" id="SSF89392">
    <property type="entry name" value="Prokaryotic lipoproteins and lipoprotein localization factors"/>
    <property type="match status" value="1"/>
</dbReference>